<feature type="domain" description="Sporulation stage II protein D amidase enhancer LytB N-terminal" evidence="1">
    <location>
        <begin position="102"/>
        <end position="202"/>
    </location>
</feature>
<dbReference type="EMBL" id="CP063845">
    <property type="protein sequence ID" value="UFP92594.1"/>
    <property type="molecule type" value="Genomic_DNA"/>
</dbReference>
<dbReference type="InterPro" id="IPR013693">
    <property type="entry name" value="SpoIID/LytB_N"/>
</dbReference>
<dbReference type="RefSeq" id="WP_230839585.1">
    <property type="nucleotide sequence ID" value="NZ_CP063845.1"/>
</dbReference>
<dbReference type="NCBIfam" id="TIGR02669">
    <property type="entry name" value="SpoIID_LytB"/>
    <property type="match status" value="1"/>
</dbReference>
<dbReference type="Pfam" id="PF08486">
    <property type="entry name" value="SpoIID"/>
    <property type="match status" value="1"/>
</dbReference>
<gene>
    <name evidence="2" type="ORF">ISF26_12130</name>
</gene>
<reference evidence="2 3" key="1">
    <citation type="journal article" date="2021" name="Genome Biol. Evol.">
        <title>Complete Genome Sequencing of a Novel Gloeobacter Species from a Waterfall Cave in Mexico.</title>
        <authorList>
            <person name="Saw J.H."/>
            <person name="Cardona T."/>
            <person name="Montejano G."/>
        </authorList>
    </citation>
    <scope>NUCLEOTIDE SEQUENCE [LARGE SCALE GENOMIC DNA]</scope>
    <source>
        <strain evidence="2">MG652769</strain>
    </source>
</reference>
<accession>A0ABY3PG22</accession>
<dbReference type="InterPro" id="IPR013486">
    <property type="entry name" value="SpoIID/LytB"/>
</dbReference>
<organism evidence="2 3">
    <name type="scientific">Gloeobacter morelensis MG652769</name>
    <dbReference type="NCBI Taxonomy" id="2781736"/>
    <lineage>
        <taxon>Bacteria</taxon>
        <taxon>Bacillati</taxon>
        <taxon>Cyanobacteriota</taxon>
        <taxon>Cyanophyceae</taxon>
        <taxon>Gloeobacterales</taxon>
        <taxon>Gloeobacteraceae</taxon>
        <taxon>Gloeobacter</taxon>
        <taxon>Gloeobacter morelensis</taxon>
    </lineage>
</organism>
<dbReference type="PANTHER" id="PTHR30032:SF4">
    <property type="entry name" value="AMIDASE ENHANCER"/>
    <property type="match status" value="1"/>
</dbReference>
<name>A0ABY3PG22_9CYAN</name>
<evidence type="ECO:0000259" key="1">
    <source>
        <dbReference type="Pfam" id="PF08486"/>
    </source>
</evidence>
<proteinExistence type="predicted"/>
<dbReference type="Proteomes" id="UP001054846">
    <property type="component" value="Chromosome"/>
</dbReference>
<protein>
    <submittedName>
        <fullName evidence="2">SpoIID/LytB domain-containing protein</fullName>
    </submittedName>
</protein>
<sequence>MFFKSASWLAGWVAVGLGHCEQARAFALRVLVEGPSAQISVAVSAPVDYRQDNGVSVTLSPGQFFEVNRHNLGMLNLPDAALALVGGRWYPEGMRFIRLGDGVAAINLVDSESYLRGVVPREMPGSYHHEALKAQAIAARTYALTSWRRRKHGPHYDLVDTVIDQVYGGYARYDARSGKSQWLTDSRTDRAVAETHALVLDYSQVEGNYRAWGIAGWTNFGDYQLPVPKGRMLSQQVSQQMARTGWNCAQILWYWYRSGIYQLPKEV</sequence>
<keyword evidence="3" id="KW-1185">Reference proteome</keyword>
<dbReference type="PANTHER" id="PTHR30032">
    <property type="entry name" value="N-ACETYLMURAMOYL-L-ALANINE AMIDASE-RELATED"/>
    <property type="match status" value="1"/>
</dbReference>
<evidence type="ECO:0000313" key="2">
    <source>
        <dbReference type="EMBL" id="UFP92594.1"/>
    </source>
</evidence>
<evidence type="ECO:0000313" key="3">
    <source>
        <dbReference type="Proteomes" id="UP001054846"/>
    </source>
</evidence>
<dbReference type="InterPro" id="IPR051922">
    <property type="entry name" value="Bact_Sporulation_Assoc"/>
</dbReference>